<evidence type="ECO:0008006" key="3">
    <source>
        <dbReference type="Google" id="ProtNLM"/>
    </source>
</evidence>
<reference evidence="1 2" key="1">
    <citation type="submission" date="2017-04" db="EMBL/GenBank/DDBJ databases">
        <authorList>
            <person name="Afonso C.L."/>
            <person name="Miller P.J."/>
            <person name="Scott M.A."/>
            <person name="Spackman E."/>
            <person name="Goraichik I."/>
            <person name="Dimitrov K.M."/>
            <person name="Suarez D.L."/>
            <person name="Swayne D.E."/>
        </authorList>
    </citation>
    <scope>NUCLEOTIDE SEQUENCE [LARGE SCALE GENOMIC DNA]</scope>
    <source>
        <strain evidence="1 2">DSM 3385</strain>
    </source>
</reference>
<organism evidence="1 2">
    <name type="scientific">Desulfocicer vacuolatum DSM 3385</name>
    <dbReference type="NCBI Taxonomy" id="1121400"/>
    <lineage>
        <taxon>Bacteria</taxon>
        <taxon>Pseudomonadati</taxon>
        <taxon>Thermodesulfobacteriota</taxon>
        <taxon>Desulfobacteria</taxon>
        <taxon>Desulfobacterales</taxon>
        <taxon>Desulfobacteraceae</taxon>
        <taxon>Desulfocicer</taxon>
    </lineage>
</organism>
<dbReference type="Proteomes" id="UP000192418">
    <property type="component" value="Unassembled WGS sequence"/>
</dbReference>
<evidence type="ECO:0000313" key="1">
    <source>
        <dbReference type="EMBL" id="SMC36230.1"/>
    </source>
</evidence>
<gene>
    <name evidence="1" type="ORF">SAMN02746065_10188</name>
</gene>
<sequence length="99" mass="11207">MADPGKRSLPQCFGQLEKVFPMGDRGLRQTPEVCMGCIHKTDCLRQAMSGTGGLNVKEEMVRRGEKAGAIGFLERWSKKKKLHRQKKKFGEKNEISKRS</sequence>
<dbReference type="EMBL" id="FWXY01000001">
    <property type="protein sequence ID" value="SMC36230.1"/>
    <property type="molecule type" value="Genomic_DNA"/>
</dbReference>
<keyword evidence="2" id="KW-1185">Reference proteome</keyword>
<proteinExistence type="predicted"/>
<name>A0A1W1YJ25_9BACT</name>
<dbReference type="STRING" id="1121400.SAMN02746065_10188"/>
<evidence type="ECO:0000313" key="2">
    <source>
        <dbReference type="Proteomes" id="UP000192418"/>
    </source>
</evidence>
<dbReference type="RefSeq" id="WP_084066411.1">
    <property type="nucleotide sequence ID" value="NZ_FWXY01000001.1"/>
</dbReference>
<dbReference type="AlphaFoldDB" id="A0A1W1YJ25"/>
<accession>A0A1W1YJ25</accession>
<dbReference type="OrthoDB" id="5523536at2"/>
<protein>
    <recommendedName>
        <fullName evidence="3">4Fe-4S Wbl-type domain-containing protein</fullName>
    </recommendedName>
</protein>